<keyword evidence="3" id="KW-1185">Reference proteome</keyword>
<protein>
    <submittedName>
        <fullName evidence="2">Uncharacterized protein</fullName>
    </submittedName>
</protein>
<feature type="compositionally biased region" description="Basic residues" evidence="1">
    <location>
        <begin position="262"/>
        <end position="277"/>
    </location>
</feature>
<dbReference type="EMBL" id="CAJPIN010034259">
    <property type="protein sequence ID" value="CAG2064461.1"/>
    <property type="molecule type" value="Genomic_DNA"/>
</dbReference>
<evidence type="ECO:0000256" key="1">
    <source>
        <dbReference type="SAM" id="MobiDB-lite"/>
    </source>
</evidence>
<name>A0ABN7PBC2_TIMPD</name>
<accession>A0ABN7PBC2</accession>
<proteinExistence type="predicted"/>
<reference evidence="2" key="1">
    <citation type="submission" date="2021-03" db="EMBL/GenBank/DDBJ databases">
        <authorList>
            <person name="Tran Van P."/>
        </authorList>
    </citation>
    <scope>NUCLEOTIDE SEQUENCE</scope>
</reference>
<feature type="non-terminal residue" evidence="2">
    <location>
        <position position="1"/>
    </location>
</feature>
<evidence type="ECO:0000313" key="2">
    <source>
        <dbReference type="EMBL" id="CAG2064461.1"/>
    </source>
</evidence>
<feature type="region of interest" description="Disordered" evidence="1">
    <location>
        <begin position="220"/>
        <end position="290"/>
    </location>
</feature>
<organism evidence="2 3">
    <name type="scientific">Timema podura</name>
    <name type="common">Walking stick</name>
    <dbReference type="NCBI Taxonomy" id="61482"/>
    <lineage>
        <taxon>Eukaryota</taxon>
        <taxon>Metazoa</taxon>
        <taxon>Ecdysozoa</taxon>
        <taxon>Arthropoda</taxon>
        <taxon>Hexapoda</taxon>
        <taxon>Insecta</taxon>
        <taxon>Pterygota</taxon>
        <taxon>Neoptera</taxon>
        <taxon>Polyneoptera</taxon>
        <taxon>Phasmatodea</taxon>
        <taxon>Timematodea</taxon>
        <taxon>Timematoidea</taxon>
        <taxon>Timematidae</taxon>
        <taxon>Timema</taxon>
    </lineage>
</organism>
<comment type="caution">
    <text evidence="2">The sequence shown here is derived from an EMBL/GenBank/DDBJ whole genome shotgun (WGS) entry which is preliminary data.</text>
</comment>
<evidence type="ECO:0000313" key="3">
    <source>
        <dbReference type="Proteomes" id="UP001153148"/>
    </source>
</evidence>
<feature type="region of interest" description="Disordered" evidence="1">
    <location>
        <begin position="166"/>
        <end position="199"/>
    </location>
</feature>
<dbReference type="Proteomes" id="UP001153148">
    <property type="component" value="Unassembled WGS sequence"/>
</dbReference>
<sequence>SLRGWTARAGSYVAEKMSLFEDSRAAAFLDSCPIFNNIAGSYAARFRTTADYIFGSSSSLARRYLRPTAESPPEQNTTSCGTGELDECDTSVGTSGEEVWGTPTSGGDLDEELSFPSVDTPKDFSADSASLTGVGDDDTELMMDDLLAAPPLSCGGVRVFPQRRRLEPLPEEEDTDSPGSPPCSPTTLQDQDTPSPEQVSWRSVLGAPVMLRRICKEVSAGRTGKEVSAGRTGKEVSAGRTGKEGNGSGGVADSYPAATKSINHRHTSLFNKLRMRRPREEVRRAKTNRL</sequence>
<gene>
    <name evidence="2" type="ORF">TPAB3V08_LOCUS11407</name>
</gene>
<feature type="region of interest" description="Disordered" evidence="1">
    <location>
        <begin position="67"/>
        <end position="137"/>
    </location>
</feature>
<feature type="compositionally biased region" description="Polar residues" evidence="1">
    <location>
        <begin position="185"/>
        <end position="199"/>
    </location>
</feature>